<feature type="region of interest" description="Disordered" evidence="1">
    <location>
        <begin position="45"/>
        <end position="71"/>
    </location>
</feature>
<dbReference type="EMBL" id="PGVG01000035">
    <property type="protein sequence ID" value="PJG51516.1"/>
    <property type="molecule type" value="Genomic_DNA"/>
</dbReference>
<evidence type="ECO:0000256" key="1">
    <source>
        <dbReference type="SAM" id="MobiDB-lite"/>
    </source>
</evidence>
<evidence type="ECO:0000313" key="3">
    <source>
        <dbReference type="Proteomes" id="UP000231194"/>
    </source>
</evidence>
<dbReference type="Proteomes" id="UP000231194">
    <property type="component" value="Unassembled WGS sequence"/>
</dbReference>
<organism evidence="2 3">
    <name type="scientific">Bradyrhizobium forestalis</name>
    <dbReference type="NCBI Taxonomy" id="1419263"/>
    <lineage>
        <taxon>Bacteria</taxon>
        <taxon>Pseudomonadati</taxon>
        <taxon>Pseudomonadota</taxon>
        <taxon>Alphaproteobacteria</taxon>
        <taxon>Hyphomicrobiales</taxon>
        <taxon>Nitrobacteraceae</taxon>
        <taxon>Bradyrhizobium</taxon>
    </lineage>
</organism>
<feature type="compositionally biased region" description="Basic residues" evidence="1">
    <location>
        <begin position="51"/>
        <end position="60"/>
    </location>
</feature>
<feature type="compositionally biased region" description="Low complexity" evidence="1">
    <location>
        <begin position="61"/>
        <end position="71"/>
    </location>
</feature>
<name>A0A2M8R128_9BRAD</name>
<sequence>MMLDAQNKIQEEEGGTILMGIRADREIQYRISYHPRWLRGIRVAAATASKKATKKPRKTRASTSSRSTQDE</sequence>
<proteinExistence type="predicted"/>
<protein>
    <submittedName>
        <fullName evidence="2">Uncharacterized protein</fullName>
    </submittedName>
</protein>
<gene>
    <name evidence="2" type="ORF">CVM73_30305</name>
</gene>
<evidence type="ECO:0000313" key="2">
    <source>
        <dbReference type="EMBL" id="PJG51516.1"/>
    </source>
</evidence>
<comment type="caution">
    <text evidence="2">The sequence shown here is derived from an EMBL/GenBank/DDBJ whole genome shotgun (WGS) entry which is preliminary data.</text>
</comment>
<keyword evidence="3" id="KW-1185">Reference proteome</keyword>
<accession>A0A2M8R128</accession>
<reference evidence="2 3" key="1">
    <citation type="submission" date="2017-11" db="EMBL/GenBank/DDBJ databases">
        <title>Bradyrhizobium forestalis sp. nov., an efficient nitrogen-fixing bacterium isolated from nodules of forest legume species in the Amazon.</title>
        <authorList>
            <person name="Costa E.M."/>
            <person name="Guimaraes A."/>
            <person name="Carvalho T.S."/>
            <person name="Rodrigues T.L."/>
            <person name="Ribeiro P.R.A."/>
            <person name="Lebbe L."/>
            <person name="Willems A."/>
            <person name="Moreira F.M.S."/>
        </authorList>
    </citation>
    <scope>NUCLEOTIDE SEQUENCE [LARGE SCALE GENOMIC DNA]</scope>
    <source>
        <strain evidence="2 3">INPA54B</strain>
    </source>
</reference>
<dbReference type="AlphaFoldDB" id="A0A2M8R128"/>